<dbReference type="PANTHER" id="PTHR30161">
    <property type="entry name" value="FLAGELLAR EXPORT PROTEIN, MEMBRANE FLHA SUBUNIT-RELATED"/>
    <property type="match status" value="1"/>
</dbReference>
<dbReference type="InterPro" id="IPR001712">
    <property type="entry name" value="T3SS_FHIPEP"/>
</dbReference>
<dbReference type="InterPro" id="IPR042193">
    <property type="entry name" value="FHIPEP_3"/>
</dbReference>
<dbReference type="Gene3D" id="3.40.50.12790">
    <property type="entry name" value="FHIPEP family, domain 4"/>
    <property type="match status" value="1"/>
</dbReference>
<dbReference type="InterPro" id="IPR042196">
    <property type="entry name" value="FHIPEP_4"/>
</dbReference>
<evidence type="ECO:0000256" key="6">
    <source>
        <dbReference type="ARBA" id="ARBA00023136"/>
    </source>
</evidence>
<keyword evidence="3" id="KW-1003">Cell membrane</keyword>
<evidence type="ECO:0000256" key="5">
    <source>
        <dbReference type="ARBA" id="ARBA00022989"/>
    </source>
</evidence>
<evidence type="ECO:0000256" key="2">
    <source>
        <dbReference type="ARBA" id="ARBA00008835"/>
    </source>
</evidence>
<protein>
    <submittedName>
        <fullName evidence="8">Flagellar type III secretion system protein FlhA</fullName>
    </submittedName>
</protein>
<evidence type="ECO:0000313" key="9">
    <source>
        <dbReference type="Proteomes" id="UP000325002"/>
    </source>
</evidence>
<dbReference type="Gene3D" id="3.40.30.60">
    <property type="entry name" value="FHIPEP family, domain 1"/>
    <property type="match status" value="1"/>
</dbReference>
<proteinExistence type="inferred from homology"/>
<feature type="transmembrane region" description="Helical" evidence="7">
    <location>
        <begin position="20"/>
        <end position="36"/>
    </location>
</feature>
<evidence type="ECO:0000256" key="1">
    <source>
        <dbReference type="ARBA" id="ARBA00004651"/>
    </source>
</evidence>
<dbReference type="InterPro" id="IPR042194">
    <property type="entry name" value="FHIPEP_1"/>
</dbReference>
<dbReference type="GO" id="GO:0005886">
    <property type="term" value="C:plasma membrane"/>
    <property type="evidence" value="ECO:0007669"/>
    <property type="project" value="UniProtKB-SubCell"/>
</dbReference>
<evidence type="ECO:0000256" key="4">
    <source>
        <dbReference type="ARBA" id="ARBA00022692"/>
    </source>
</evidence>
<dbReference type="Gene3D" id="1.10.8.540">
    <property type="entry name" value="FHIPEP family, domain 3"/>
    <property type="match status" value="1"/>
</dbReference>
<feature type="transmembrane region" description="Helical" evidence="7">
    <location>
        <begin position="68"/>
        <end position="87"/>
    </location>
</feature>
<reference evidence="8 9" key="1">
    <citation type="journal article" date="1992" name="Lakartidningen">
        <title>[Penicillin V and not amoxicillin is the first choice preparation in acute otitis].</title>
        <authorList>
            <person name="Kamme C."/>
            <person name="Lundgren K."/>
            <person name="Prellner K."/>
        </authorList>
    </citation>
    <scope>NUCLEOTIDE SEQUENCE [LARGE SCALE GENOMIC DNA]</scope>
    <source>
        <strain evidence="8 9">PC3997IV</strain>
    </source>
</reference>
<organism evidence="8 9">
    <name type="scientific">Brachyspira aalborgi</name>
    <dbReference type="NCBI Taxonomy" id="29522"/>
    <lineage>
        <taxon>Bacteria</taxon>
        <taxon>Pseudomonadati</taxon>
        <taxon>Spirochaetota</taxon>
        <taxon>Spirochaetia</taxon>
        <taxon>Brachyspirales</taxon>
        <taxon>Brachyspiraceae</taxon>
        <taxon>Brachyspira</taxon>
    </lineage>
</organism>
<evidence type="ECO:0000256" key="3">
    <source>
        <dbReference type="ARBA" id="ARBA00022475"/>
    </source>
</evidence>
<dbReference type="GO" id="GO:0044780">
    <property type="term" value="P:bacterial-type flagellum assembly"/>
    <property type="evidence" value="ECO:0007669"/>
    <property type="project" value="TreeGrafter"/>
</dbReference>
<keyword evidence="8" id="KW-0966">Cell projection</keyword>
<keyword evidence="6 7" id="KW-0472">Membrane</keyword>
<dbReference type="AlphaFoldDB" id="A0A5C8EUU5"/>
<evidence type="ECO:0000256" key="7">
    <source>
        <dbReference type="SAM" id="Phobius"/>
    </source>
</evidence>
<gene>
    <name evidence="8" type="primary">flhA</name>
    <name evidence="8" type="ORF">EPJ81_00310</name>
</gene>
<keyword evidence="4 7" id="KW-0812">Transmembrane</keyword>
<dbReference type="GO" id="GO:0009306">
    <property type="term" value="P:protein secretion"/>
    <property type="evidence" value="ECO:0007669"/>
    <property type="project" value="InterPro"/>
</dbReference>
<feature type="transmembrane region" description="Helical" evidence="7">
    <location>
        <begin position="286"/>
        <end position="316"/>
    </location>
</feature>
<dbReference type="PRINTS" id="PR00949">
    <property type="entry name" value="TYPE3IMAPROT"/>
</dbReference>
<dbReference type="Proteomes" id="UP000325002">
    <property type="component" value="Unassembled WGS sequence"/>
</dbReference>
<comment type="similarity">
    <text evidence="2">Belongs to the FHIPEP (flagella/HR/invasion proteins export pore) family.</text>
</comment>
<keyword evidence="8" id="KW-0969">Cilium</keyword>
<accession>A0A5C8EUU5</accession>
<feature type="transmembrane region" description="Helical" evidence="7">
    <location>
        <begin position="108"/>
        <end position="134"/>
    </location>
</feature>
<dbReference type="EMBL" id="SAYD01000001">
    <property type="protein sequence ID" value="TXJ41817.1"/>
    <property type="molecule type" value="Genomic_DNA"/>
</dbReference>
<keyword evidence="5 7" id="KW-1133">Transmembrane helix</keyword>
<name>A0A5C8EUU5_9SPIR</name>
<feature type="transmembrane region" description="Helical" evidence="7">
    <location>
        <begin position="43"/>
        <end position="62"/>
    </location>
</feature>
<sequence length="699" mass="76641">MNIPFKMPNPVNLGRHTDVMFAIGAVMVIMMLIIPLPTMILDLLLVVNIVISLLILLMVLSIKSANDFSVFPSVLLIMTAFRLALNVSTTRAILSQGASFDGRVITAFANFVVSGNVVVGVVIFIILIIVQFIVITKGATRVSEVAARFALDSMPSKMMAVESELQAGAITDKEAEEKRKKIRGESDFYGTMDGASKFVQGDVIAGLIITVINIVGGLVIGMTMRGETFNQAIDVYTRFTIGDGLVTQIPAFFMSFATGLLVTRSSSEDNLSTQIAVQIFAKPKNLFIGAGFALFLMFLPGFPKIALFVISLALFFAGYTLKKEQKELGINEDGTKAETPEQTQQGPLDVGDLLKVEKVELSVGTSLIPLALEQEGGDLINRISRVRRELALEIGLAVPPVRIVDNQAIEPDEYTISINGIEMAKNFVRPNMLLALNSESKEKPTEEAEMVKEPAFGLPAYWIKVDERHDAEQKKFTLFEPSTVIATHFSEIIKRNANLILGREEVQKMLDRIKDENKALVSEILAAKPHNESPLGYIQKVLQNLLQEELPIKNNISILEGIADAISVMGSEQATELVRSRLSPQISQMIADADKNIKVITFSQQLQNNIAQNLVNTGNLQGSQMIAMGFESMQNLIKNIKDAIKLANESGVSEIIFLCSPAIRKPLYQFIAKNIGKYKVVSTAEIMQGYNVQGVAIIK</sequence>
<evidence type="ECO:0000313" key="8">
    <source>
        <dbReference type="EMBL" id="TXJ41817.1"/>
    </source>
</evidence>
<feature type="transmembrane region" description="Helical" evidence="7">
    <location>
        <begin position="245"/>
        <end position="266"/>
    </location>
</feature>
<dbReference type="PIRSF" id="PIRSF005419">
    <property type="entry name" value="FlhA"/>
    <property type="match status" value="1"/>
</dbReference>
<dbReference type="Pfam" id="PF00771">
    <property type="entry name" value="FHIPEP"/>
    <property type="match status" value="1"/>
</dbReference>
<comment type="caution">
    <text evidence="8">The sequence shown here is derived from an EMBL/GenBank/DDBJ whole genome shotgun (WGS) entry which is preliminary data.</text>
</comment>
<feature type="transmembrane region" description="Helical" evidence="7">
    <location>
        <begin position="203"/>
        <end position="224"/>
    </location>
</feature>
<dbReference type="RefSeq" id="WP_147777951.1">
    <property type="nucleotide sequence ID" value="NZ_SAYD01000001.1"/>
</dbReference>
<dbReference type="PANTHER" id="PTHR30161:SF1">
    <property type="entry name" value="FLAGELLAR BIOSYNTHESIS PROTEIN FLHA-RELATED"/>
    <property type="match status" value="1"/>
</dbReference>
<keyword evidence="8" id="KW-0282">Flagellum</keyword>
<comment type="subcellular location">
    <subcellularLocation>
        <location evidence="1">Cell membrane</location>
        <topology evidence="1">Multi-pass membrane protein</topology>
    </subcellularLocation>
</comment>